<proteinExistence type="predicted"/>
<dbReference type="GO" id="GO:0000976">
    <property type="term" value="F:transcription cis-regulatory region binding"/>
    <property type="evidence" value="ECO:0007669"/>
    <property type="project" value="TreeGrafter"/>
</dbReference>
<dbReference type="SMART" id="SM00448">
    <property type="entry name" value="REC"/>
    <property type="match status" value="1"/>
</dbReference>
<dbReference type="Pfam" id="PF00072">
    <property type="entry name" value="Response_reg"/>
    <property type="match status" value="1"/>
</dbReference>
<dbReference type="GO" id="GO:0000156">
    <property type="term" value="F:phosphorelay response regulator activity"/>
    <property type="evidence" value="ECO:0007669"/>
    <property type="project" value="TreeGrafter"/>
</dbReference>
<keyword evidence="2" id="KW-0902">Two-component regulatory system</keyword>
<reference evidence="6" key="1">
    <citation type="journal article" date="2020" name="mSystems">
        <title>Genome- and Community-Level Interaction Insights into Carbon Utilization and Element Cycling Functions of Hydrothermarchaeota in Hydrothermal Sediment.</title>
        <authorList>
            <person name="Zhou Z."/>
            <person name="Liu Y."/>
            <person name="Xu W."/>
            <person name="Pan J."/>
            <person name="Luo Z.H."/>
            <person name="Li M."/>
        </authorList>
    </citation>
    <scope>NUCLEOTIDE SEQUENCE [LARGE SCALE GENOMIC DNA]</scope>
    <source>
        <strain evidence="6">HyVt-85</strain>
    </source>
</reference>
<feature type="non-terminal residue" evidence="6">
    <location>
        <position position="107"/>
    </location>
</feature>
<evidence type="ECO:0000256" key="2">
    <source>
        <dbReference type="ARBA" id="ARBA00023012"/>
    </source>
</evidence>
<keyword evidence="3" id="KW-0238">DNA-binding</keyword>
<dbReference type="PANTHER" id="PTHR48111:SF40">
    <property type="entry name" value="PHOSPHATE REGULON TRANSCRIPTIONAL REGULATORY PROTEIN PHOB"/>
    <property type="match status" value="1"/>
</dbReference>
<evidence type="ECO:0000313" key="6">
    <source>
        <dbReference type="EMBL" id="HHE75563.1"/>
    </source>
</evidence>
<dbReference type="PROSITE" id="PS50110">
    <property type="entry name" value="RESPONSE_REGULATORY"/>
    <property type="match status" value="1"/>
</dbReference>
<protein>
    <submittedName>
        <fullName evidence="6">Response regulator</fullName>
    </submittedName>
</protein>
<dbReference type="InterPro" id="IPR001789">
    <property type="entry name" value="Sig_transdc_resp-reg_receiver"/>
</dbReference>
<evidence type="ECO:0000256" key="1">
    <source>
        <dbReference type="ARBA" id="ARBA00022553"/>
    </source>
</evidence>
<name>A0A7J3T8I6_9ARCH</name>
<feature type="domain" description="Response regulatory" evidence="5">
    <location>
        <begin position="7"/>
        <end position="107"/>
    </location>
</feature>
<dbReference type="CDD" id="cd00156">
    <property type="entry name" value="REC"/>
    <property type="match status" value="1"/>
</dbReference>
<comment type="caution">
    <text evidence="6">The sequence shown here is derived from an EMBL/GenBank/DDBJ whole genome shotgun (WGS) entry which is preliminary data.</text>
</comment>
<dbReference type="PANTHER" id="PTHR48111">
    <property type="entry name" value="REGULATOR OF RPOS"/>
    <property type="match status" value="1"/>
</dbReference>
<dbReference type="AlphaFoldDB" id="A0A7J3T8I6"/>
<dbReference type="Proteomes" id="UP000886130">
    <property type="component" value="Unassembled WGS sequence"/>
</dbReference>
<dbReference type="GO" id="GO:0032993">
    <property type="term" value="C:protein-DNA complex"/>
    <property type="evidence" value="ECO:0007669"/>
    <property type="project" value="TreeGrafter"/>
</dbReference>
<feature type="modified residue" description="4-aspartylphosphate" evidence="4">
    <location>
        <position position="58"/>
    </location>
</feature>
<dbReference type="SUPFAM" id="SSF52172">
    <property type="entry name" value="CheY-like"/>
    <property type="match status" value="1"/>
</dbReference>
<dbReference type="EMBL" id="DRTM01000027">
    <property type="protein sequence ID" value="HHE75563.1"/>
    <property type="molecule type" value="Genomic_DNA"/>
</dbReference>
<dbReference type="InterPro" id="IPR011006">
    <property type="entry name" value="CheY-like_superfamily"/>
</dbReference>
<organism evidence="6">
    <name type="scientific">Candidatus Aciduliprofundum boonei</name>
    <dbReference type="NCBI Taxonomy" id="379547"/>
    <lineage>
        <taxon>Archaea</taxon>
        <taxon>Methanobacteriati</taxon>
        <taxon>Thermoplasmatota</taxon>
        <taxon>DHVE2 group</taxon>
        <taxon>Candidatus Aciduliprofundum</taxon>
    </lineage>
</organism>
<sequence>MSDENITLLVVDDNKELVKIIKTYLKRRGFNILAAYTAHEALRIIEESKKKIRLMLLDLMLPDMPGQEVLKLIREMNSDIGIIVITGVKDIQTAVELMKAGADDYIT</sequence>
<evidence type="ECO:0000259" key="5">
    <source>
        <dbReference type="PROSITE" id="PS50110"/>
    </source>
</evidence>
<accession>A0A7J3T8I6</accession>
<evidence type="ECO:0000256" key="4">
    <source>
        <dbReference type="PROSITE-ProRule" id="PRU00169"/>
    </source>
</evidence>
<dbReference type="GO" id="GO:0005829">
    <property type="term" value="C:cytosol"/>
    <property type="evidence" value="ECO:0007669"/>
    <property type="project" value="TreeGrafter"/>
</dbReference>
<dbReference type="Gene3D" id="3.40.50.2300">
    <property type="match status" value="1"/>
</dbReference>
<dbReference type="InterPro" id="IPR039420">
    <property type="entry name" value="WalR-like"/>
</dbReference>
<dbReference type="GO" id="GO:0006355">
    <property type="term" value="P:regulation of DNA-templated transcription"/>
    <property type="evidence" value="ECO:0007669"/>
    <property type="project" value="TreeGrafter"/>
</dbReference>
<evidence type="ECO:0000256" key="3">
    <source>
        <dbReference type="ARBA" id="ARBA00023125"/>
    </source>
</evidence>
<gene>
    <name evidence="6" type="ORF">ENL31_00360</name>
</gene>
<keyword evidence="1 4" id="KW-0597">Phosphoprotein</keyword>